<dbReference type="AlphaFoldDB" id="A0A0B6AMT3"/>
<evidence type="ECO:0000313" key="1">
    <source>
        <dbReference type="EMBL" id="AJI22392.1"/>
    </source>
</evidence>
<dbReference type="Proteomes" id="UP000031829">
    <property type="component" value="Chromosome"/>
</dbReference>
<dbReference type="Gene3D" id="3.40.50.1000">
    <property type="entry name" value="HAD superfamily/HAD-like"/>
    <property type="match status" value="1"/>
</dbReference>
<name>A0A0B6AMT3_PRIM2</name>
<protein>
    <recommendedName>
        <fullName evidence="3">HAD family phosphatase</fullName>
    </recommendedName>
</protein>
<evidence type="ECO:0008006" key="3">
    <source>
        <dbReference type="Google" id="ProtNLM"/>
    </source>
</evidence>
<dbReference type="InterPro" id="IPR023214">
    <property type="entry name" value="HAD_sf"/>
</dbReference>
<dbReference type="KEGG" id="bmeg:BG04_3804"/>
<gene>
    <name evidence="1" type="ORF">BG04_3804</name>
</gene>
<dbReference type="InterPro" id="IPR036412">
    <property type="entry name" value="HAD-like_sf"/>
</dbReference>
<evidence type="ECO:0000313" key="2">
    <source>
        <dbReference type="Proteomes" id="UP000031829"/>
    </source>
</evidence>
<dbReference type="GeneID" id="93641853"/>
<dbReference type="EMBL" id="CP009920">
    <property type="protein sequence ID" value="AJI22392.1"/>
    <property type="molecule type" value="Genomic_DNA"/>
</dbReference>
<dbReference type="InterPro" id="IPR023198">
    <property type="entry name" value="PGP-like_dom2"/>
</dbReference>
<dbReference type="SUPFAM" id="SSF56784">
    <property type="entry name" value="HAD-like"/>
    <property type="match status" value="1"/>
</dbReference>
<reference evidence="1 2" key="1">
    <citation type="journal article" date="2015" name="Genome Announc.">
        <title>Complete genome sequences for 35 biothreat assay-relevant bacillus species.</title>
        <authorList>
            <person name="Johnson S.L."/>
            <person name="Daligault H.E."/>
            <person name="Davenport K.W."/>
            <person name="Jaissle J."/>
            <person name="Frey K.G."/>
            <person name="Ladner J.T."/>
            <person name="Broomall S.M."/>
            <person name="Bishop-Lilly K.A."/>
            <person name="Bruce D.C."/>
            <person name="Gibbons H.S."/>
            <person name="Coyne S.R."/>
            <person name="Lo C.C."/>
            <person name="Meincke L."/>
            <person name="Munk A.C."/>
            <person name="Koroleva G.I."/>
            <person name="Rosenzweig C.N."/>
            <person name="Palacios G.F."/>
            <person name="Redden C.L."/>
            <person name="Minogue T.D."/>
            <person name="Chain P.S."/>
        </authorList>
    </citation>
    <scope>NUCLEOTIDE SEQUENCE [LARGE SCALE GENOMIC DNA]</scope>
    <source>
        <strain evidence="2">ATCC 14581 / DSM 32 / JCM 2506 / NBRC 15308 / NCIMB 9376 / NCTC 10342 / NRRL B-14308 / VKM B-512</strain>
    </source>
</reference>
<proteinExistence type="predicted"/>
<sequence>MNQLAFIFDMDGVIVDSEPVYRIRNKDIFKKLGIEVDEDTQLNFIGGTAKRKWTILKEQFSLSSPNLENTNYLVN</sequence>
<accession>A0A0B6AMT3</accession>
<organism evidence="1 2">
    <name type="scientific">Priestia megaterium (strain ATCC 14581 / DSM 32 / CCUG 1817 / JCM 2506 / NBRC 15308 / NCIMB 9376 / NCTC 10342 / NRRL B-14308 / VKM B-512 / Ford 19)</name>
    <name type="common">Bacillus megaterium</name>
    <dbReference type="NCBI Taxonomy" id="1348623"/>
    <lineage>
        <taxon>Bacteria</taxon>
        <taxon>Bacillati</taxon>
        <taxon>Bacillota</taxon>
        <taxon>Bacilli</taxon>
        <taxon>Bacillales</taxon>
        <taxon>Bacillaceae</taxon>
        <taxon>Priestia</taxon>
    </lineage>
</organism>
<dbReference type="Gene3D" id="1.10.150.240">
    <property type="entry name" value="Putative phosphatase, domain 2"/>
    <property type="match status" value="1"/>
</dbReference>
<dbReference type="RefSeq" id="WP_016763541.1">
    <property type="nucleotide sequence ID" value="NZ_BCVB01000002.1"/>
</dbReference>
<dbReference type="HOGENOM" id="CLU_2663454_0_0_9"/>